<dbReference type="Pfam" id="PF08423">
    <property type="entry name" value="Rad51"/>
    <property type="match status" value="1"/>
</dbReference>
<evidence type="ECO:0000256" key="8">
    <source>
        <dbReference type="SAM" id="MobiDB-lite"/>
    </source>
</evidence>
<proteinExistence type="predicted"/>
<comment type="subcellular location">
    <subcellularLocation>
        <location evidence="1">Nucleus</location>
    </subcellularLocation>
</comment>
<keyword evidence="5" id="KW-0234">DNA repair</keyword>
<dbReference type="Gene3D" id="3.40.50.300">
    <property type="entry name" value="P-loop containing nucleotide triphosphate hydrolases"/>
    <property type="match status" value="1"/>
</dbReference>
<dbReference type="GO" id="GO:0005524">
    <property type="term" value="F:ATP binding"/>
    <property type="evidence" value="ECO:0007669"/>
    <property type="project" value="UniProtKB-KW"/>
</dbReference>
<dbReference type="EMBL" id="JASDAP010000008">
    <property type="protein sequence ID" value="KAK1898374.1"/>
    <property type="molecule type" value="Genomic_DNA"/>
</dbReference>
<dbReference type="InterPro" id="IPR013632">
    <property type="entry name" value="Rad51_C"/>
</dbReference>
<dbReference type="GO" id="GO:0000707">
    <property type="term" value="P:meiotic DNA recombinase assembly"/>
    <property type="evidence" value="ECO:0007669"/>
    <property type="project" value="TreeGrafter"/>
</dbReference>
<evidence type="ECO:0000256" key="2">
    <source>
        <dbReference type="ARBA" id="ARBA00022741"/>
    </source>
</evidence>
<name>A0AAD9CBG3_DISEL</name>
<dbReference type="PANTHER" id="PTHR46239:SF1">
    <property type="entry name" value="DNA REPAIR PROTEIN RAD51 HOMOLOG 3"/>
    <property type="match status" value="1"/>
</dbReference>
<evidence type="ECO:0000313" key="10">
    <source>
        <dbReference type="EMBL" id="KAK1898374.1"/>
    </source>
</evidence>
<dbReference type="Proteomes" id="UP001228049">
    <property type="component" value="Unassembled WGS sequence"/>
</dbReference>
<dbReference type="PANTHER" id="PTHR46239">
    <property type="entry name" value="DNA REPAIR PROTEIN RAD51 HOMOLOG 3 RAD51C"/>
    <property type="match status" value="1"/>
</dbReference>
<dbReference type="InterPro" id="IPR020588">
    <property type="entry name" value="RecA_ATP-bd"/>
</dbReference>
<keyword evidence="6" id="KW-0539">Nucleus</keyword>
<sequence>MKMQISSCSLSPAVKSRLTAAGFHFLSELRGLSPSHICAEAGVSQQEALQVLQAVRGGASMRGGASGGGAVGGGASVGGASVGPPPSLTALQLLQEEQSQRSIFSFCSQLDATLGGGLPLAVDVQVPVCFGGLGGQVVVVDTEGSFLLQRVQDIAGAVVKHCSLLVEDDEQRVAMTTFSVETILSNIFLVRCHDYVELLAELHLLPDFLSEHPRARLLVIDSVAFPFRLHFDELSQRTRLLNGLAQQLIAMATSHNVAMVITNQMTTRLRGGQSQLVPALGESWGHAPTIRLLLQWAGTQRLATIFKSPGHPGATVQYQITSDGFRDADQSEQPPSKRPRTHTAQSAAGQRDSNQSSAGQRDSNQSSAGQRDSNQSAAGQRDSNQSAAGQRDSNQSAAGQRDSNQSAAGQRDSNQSAAGQRDSNQSAAGQRDSNQSAAGQRDSNQSAAGQRDSNQSAAGQRDNNQSAAGQRDSNQ</sequence>
<dbReference type="GO" id="GO:0000400">
    <property type="term" value="F:four-way junction DNA binding"/>
    <property type="evidence" value="ECO:0007669"/>
    <property type="project" value="TreeGrafter"/>
</dbReference>
<evidence type="ECO:0000259" key="9">
    <source>
        <dbReference type="PROSITE" id="PS50162"/>
    </source>
</evidence>
<gene>
    <name evidence="10" type="ORF">KUDE01_017898</name>
</gene>
<evidence type="ECO:0000256" key="5">
    <source>
        <dbReference type="ARBA" id="ARBA00023204"/>
    </source>
</evidence>
<keyword evidence="11" id="KW-1185">Reference proteome</keyword>
<dbReference type="GO" id="GO:0008821">
    <property type="term" value="F:crossover junction DNA endonuclease activity"/>
    <property type="evidence" value="ECO:0007669"/>
    <property type="project" value="TreeGrafter"/>
</dbReference>
<dbReference type="GO" id="GO:0005657">
    <property type="term" value="C:replication fork"/>
    <property type="evidence" value="ECO:0007669"/>
    <property type="project" value="TreeGrafter"/>
</dbReference>
<protein>
    <recommendedName>
        <fullName evidence="7">DNA repair protein RAD51 homolog 3</fullName>
    </recommendedName>
</protein>
<comment type="caution">
    <text evidence="10">The sequence shown here is derived from an EMBL/GenBank/DDBJ whole genome shotgun (WGS) entry which is preliminary data.</text>
</comment>
<evidence type="ECO:0000256" key="3">
    <source>
        <dbReference type="ARBA" id="ARBA00022763"/>
    </source>
</evidence>
<dbReference type="GO" id="GO:0140664">
    <property type="term" value="F:ATP-dependent DNA damage sensor activity"/>
    <property type="evidence" value="ECO:0007669"/>
    <property type="project" value="InterPro"/>
</dbReference>
<dbReference type="InterPro" id="IPR027417">
    <property type="entry name" value="P-loop_NTPase"/>
</dbReference>
<evidence type="ECO:0000256" key="1">
    <source>
        <dbReference type="ARBA" id="ARBA00004123"/>
    </source>
</evidence>
<keyword evidence="4" id="KW-0067">ATP-binding</keyword>
<keyword evidence="2" id="KW-0547">Nucleotide-binding</keyword>
<feature type="domain" description="RecA family profile 1" evidence="9">
    <location>
        <begin position="120"/>
        <end position="265"/>
    </location>
</feature>
<feature type="region of interest" description="Disordered" evidence="8">
    <location>
        <begin position="325"/>
        <end position="475"/>
    </location>
</feature>
<dbReference type="CDD" id="cd19492">
    <property type="entry name" value="Rad51C"/>
    <property type="match status" value="1"/>
</dbReference>
<evidence type="ECO:0000313" key="11">
    <source>
        <dbReference type="Proteomes" id="UP001228049"/>
    </source>
</evidence>
<reference evidence="10" key="1">
    <citation type="submission" date="2023-04" db="EMBL/GenBank/DDBJ databases">
        <title>Chromosome-level genome of Chaenocephalus aceratus.</title>
        <authorList>
            <person name="Park H."/>
        </authorList>
    </citation>
    <scope>NUCLEOTIDE SEQUENCE</scope>
    <source>
        <strain evidence="10">DE</strain>
        <tissue evidence="10">Muscle</tissue>
    </source>
</reference>
<dbReference type="PROSITE" id="PS50162">
    <property type="entry name" value="RECA_2"/>
    <property type="match status" value="1"/>
</dbReference>
<feature type="compositionally biased region" description="Polar residues" evidence="8">
    <location>
        <begin position="342"/>
        <end position="475"/>
    </location>
</feature>
<evidence type="ECO:0000256" key="7">
    <source>
        <dbReference type="ARBA" id="ARBA00040674"/>
    </source>
</evidence>
<keyword evidence="3" id="KW-0227">DNA damage</keyword>
<dbReference type="GO" id="GO:0033065">
    <property type="term" value="C:Rad51C-XRCC3 complex"/>
    <property type="evidence" value="ECO:0007669"/>
    <property type="project" value="TreeGrafter"/>
</dbReference>
<evidence type="ECO:0000256" key="6">
    <source>
        <dbReference type="ARBA" id="ARBA00023242"/>
    </source>
</evidence>
<dbReference type="GO" id="GO:0007131">
    <property type="term" value="P:reciprocal meiotic recombination"/>
    <property type="evidence" value="ECO:0007669"/>
    <property type="project" value="TreeGrafter"/>
</dbReference>
<dbReference type="GO" id="GO:0033063">
    <property type="term" value="C:Rad51B-Rad51C-Rad51D-XRCC2 complex"/>
    <property type="evidence" value="ECO:0007669"/>
    <property type="project" value="TreeGrafter"/>
</dbReference>
<dbReference type="SUPFAM" id="SSF52540">
    <property type="entry name" value="P-loop containing nucleoside triphosphate hydrolases"/>
    <property type="match status" value="1"/>
</dbReference>
<organism evidence="10 11">
    <name type="scientific">Dissostichus eleginoides</name>
    <name type="common">Patagonian toothfish</name>
    <name type="synonym">Dissostichus amissus</name>
    <dbReference type="NCBI Taxonomy" id="100907"/>
    <lineage>
        <taxon>Eukaryota</taxon>
        <taxon>Metazoa</taxon>
        <taxon>Chordata</taxon>
        <taxon>Craniata</taxon>
        <taxon>Vertebrata</taxon>
        <taxon>Euteleostomi</taxon>
        <taxon>Actinopterygii</taxon>
        <taxon>Neopterygii</taxon>
        <taxon>Teleostei</taxon>
        <taxon>Neoteleostei</taxon>
        <taxon>Acanthomorphata</taxon>
        <taxon>Eupercaria</taxon>
        <taxon>Perciformes</taxon>
        <taxon>Notothenioidei</taxon>
        <taxon>Nototheniidae</taxon>
        <taxon>Dissostichus</taxon>
    </lineage>
</organism>
<dbReference type="InterPro" id="IPR052093">
    <property type="entry name" value="HR_Repair_Mediator"/>
</dbReference>
<evidence type="ECO:0000256" key="4">
    <source>
        <dbReference type="ARBA" id="ARBA00022840"/>
    </source>
</evidence>
<dbReference type="AlphaFoldDB" id="A0AAD9CBG3"/>
<accession>A0AAD9CBG3</accession>